<dbReference type="GO" id="GO:0010008">
    <property type="term" value="C:endosome membrane"/>
    <property type="evidence" value="ECO:0007669"/>
    <property type="project" value="TreeGrafter"/>
</dbReference>
<dbReference type="Pfam" id="PF11916">
    <property type="entry name" value="Vac14_Fig4_bd"/>
    <property type="match status" value="1"/>
</dbReference>
<sequence length="770" mass="89119">MTESDQILDQSLIKDLSNHIYEKRKATAFQIESLTKSALSKNDSQKIYKIIKELTELTLSSSNSSKMGAITALGSVSVALGSFAIAYFLKDIIKPIFATFKDTDARVRYYSCESLYNVAKIARGEILLYFNETFDILCILVSDSESSVKNAADILDRLIKDIVSAKATNYVSILHQQGEDNGVISNLIDANGNSIQINQSQDPSKAFSLPKFIPTLLERMYTIDPFTKKFLLSWLELFDDIPSLELISFLPNFLDPLIKFLFNDSSNDIRLETENLLNIFLKEIKQITNIKIELRRKRRKGEEVNDDQSIKSDDTTVFTKKDESNEVVFGQEIFIDHPKIINILLQFLRDQEIEYDSEIYHQVQAISLKWLKEILEISPTGILKQFNECVAIILKNVSKLNNEGNHIELRDNFLQFNLQLQKFLYKFDDGNNVEFNELYGLSKDIGDEFNDVQLPLTLQSIIKEYLNHQTNELSRITSLEWLIFIYSRSPQQFLKFFQEQNEKSRFQIIDLLKYDTSNDVILKVLQLLSIISESNKEFFKNFIINLIKLFEIEGQEKSLKVEFIIRKLCVTLNSEIIFTTFSDVLMNANDLDFEFKNNMITVLNNILMTTTELSPFRKKLKSIDIESNEADFELVLNLFNSWCYNIVSLISLSLFTGLYKLSYLIIVNLQDLELNSDILIQLDVLIQLIESSLFLKLRLRILEPKQNPFLIKSLYGLLMILPQSSTFMSLKNRLNSINYNFDNVDENINKKTDKETKLLNIFKDALDKYN</sequence>
<comment type="subcellular location">
    <subcellularLocation>
        <location evidence="1">Endomembrane system</location>
    </subcellularLocation>
</comment>
<keyword evidence="5" id="KW-1133">Transmembrane helix</keyword>
<reference evidence="7" key="1">
    <citation type="submission" date="2022-12" db="EMBL/GenBank/DDBJ databases">
        <authorList>
            <person name="Brejova B."/>
        </authorList>
    </citation>
    <scope>NUCLEOTIDE SEQUENCE</scope>
</reference>
<dbReference type="PANTHER" id="PTHR16023">
    <property type="entry name" value="TAX1 BINDING PROTEIN-RELATED"/>
    <property type="match status" value="1"/>
</dbReference>
<dbReference type="GO" id="GO:0000329">
    <property type="term" value="C:fungal-type vacuole membrane"/>
    <property type="evidence" value="ECO:0007669"/>
    <property type="project" value="TreeGrafter"/>
</dbReference>
<protein>
    <recommendedName>
        <fullName evidence="6">Vacuolar protein 14 C-terminal Fig4-binding domain-containing protein</fullName>
    </recommendedName>
</protein>
<evidence type="ECO:0000256" key="2">
    <source>
        <dbReference type="ARBA" id="ARBA00010225"/>
    </source>
</evidence>
<dbReference type="Gene3D" id="1.25.10.10">
    <property type="entry name" value="Leucine-rich Repeat Variant"/>
    <property type="match status" value="1"/>
</dbReference>
<evidence type="ECO:0000256" key="4">
    <source>
        <dbReference type="ARBA" id="ARBA00023136"/>
    </source>
</evidence>
<keyword evidence="8" id="KW-1185">Reference proteome</keyword>
<dbReference type="AlphaFoldDB" id="A0A9W4TPS9"/>
<evidence type="ECO:0000256" key="3">
    <source>
        <dbReference type="ARBA" id="ARBA00022737"/>
    </source>
</evidence>
<feature type="transmembrane region" description="Helical" evidence="5">
    <location>
        <begin position="67"/>
        <end position="89"/>
    </location>
</feature>
<name>A0A9W4TPS9_9ASCO</name>
<accession>A0A9W4TPS9</accession>
<proteinExistence type="inferred from homology"/>
<dbReference type="InterPro" id="IPR021841">
    <property type="entry name" value="VAC14_Fig4p-bd"/>
</dbReference>
<evidence type="ECO:0000256" key="5">
    <source>
        <dbReference type="SAM" id="Phobius"/>
    </source>
</evidence>
<organism evidence="7 8">
    <name type="scientific">Candida verbasci</name>
    <dbReference type="NCBI Taxonomy" id="1227364"/>
    <lineage>
        <taxon>Eukaryota</taxon>
        <taxon>Fungi</taxon>
        <taxon>Dikarya</taxon>
        <taxon>Ascomycota</taxon>
        <taxon>Saccharomycotina</taxon>
        <taxon>Pichiomycetes</taxon>
        <taxon>Debaryomycetaceae</taxon>
        <taxon>Candida/Lodderomyces clade</taxon>
        <taxon>Candida</taxon>
    </lineage>
</organism>
<dbReference type="Proteomes" id="UP001152885">
    <property type="component" value="Unassembled WGS sequence"/>
</dbReference>
<dbReference type="InterPro" id="IPR026825">
    <property type="entry name" value="Vac14"/>
</dbReference>
<gene>
    <name evidence="7" type="ORF">CANVERA_P0476</name>
</gene>
<dbReference type="OrthoDB" id="5574975at2759"/>
<keyword evidence="5" id="KW-0812">Transmembrane</keyword>
<dbReference type="GO" id="GO:0070772">
    <property type="term" value="C:PAS complex"/>
    <property type="evidence" value="ECO:0007669"/>
    <property type="project" value="InterPro"/>
</dbReference>
<keyword evidence="3" id="KW-0677">Repeat</keyword>
<dbReference type="Pfam" id="PF12755">
    <property type="entry name" value="Vac14_Fab1_bd"/>
    <property type="match status" value="1"/>
</dbReference>
<evidence type="ECO:0000259" key="6">
    <source>
        <dbReference type="Pfam" id="PF11916"/>
    </source>
</evidence>
<evidence type="ECO:0000313" key="8">
    <source>
        <dbReference type="Proteomes" id="UP001152885"/>
    </source>
</evidence>
<evidence type="ECO:0000256" key="1">
    <source>
        <dbReference type="ARBA" id="ARBA00004308"/>
    </source>
</evidence>
<dbReference type="EMBL" id="CANTUO010000001">
    <property type="protein sequence ID" value="CAI5755959.1"/>
    <property type="molecule type" value="Genomic_DNA"/>
</dbReference>
<dbReference type="PANTHER" id="PTHR16023:SF0">
    <property type="entry name" value="PROTEIN VAC14 HOMOLOG"/>
    <property type="match status" value="1"/>
</dbReference>
<comment type="similarity">
    <text evidence="2">Belongs to the VAC14 family.</text>
</comment>
<feature type="domain" description="Vacuolar protein 14 C-terminal Fig4-binding" evidence="6">
    <location>
        <begin position="560"/>
        <end position="737"/>
    </location>
</feature>
<dbReference type="GO" id="GO:0006661">
    <property type="term" value="P:phosphatidylinositol biosynthetic process"/>
    <property type="evidence" value="ECO:0007669"/>
    <property type="project" value="InterPro"/>
</dbReference>
<dbReference type="SUPFAM" id="SSF48371">
    <property type="entry name" value="ARM repeat"/>
    <property type="match status" value="1"/>
</dbReference>
<keyword evidence="4 5" id="KW-0472">Membrane</keyword>
<comment type="caution">
    <text evidence="7">The sequence shown here is derived from an EMBL/GenBank/DDBJ whole genome shotgun (WGS) entry which is preliminary data.</text>
</comment>
<dbReference type="InterPro" id="IPR011989">
    <property type="entry name" value="ARM-like"/>
</dbReference>
<dbReference type="InterPro" id="IPR016024">
    <property type="entry name" value="ARM-type_fold"/>
</dbReference>
<evidence type="ECO:0000313" key="7">
    <source>
        <dbReference type="EMBL" id="CAI5755959.1"/>
    </source>
</evidence>